<dbReference type="GO" id="GO:0005868">
    <property type="term" value="C:cytoplasmic dynein complex"/>
    <property type="evidence" value="ECO:0007669"/>
    <property type="project" value="TreeGrafter"/>
</dbReference>
<dbReference type="GO" id="GO:0005737">
    <property type="term" value="C:cytoplasm"/>
    <property type="evidence" value="ECO:0007669"/>
    <property type="project" value="UniProtKB-SubCell"/>
</dbReference>
<sequence length="674" mass="72043">MSARRAEIEAKRAKLVELRKAREERAKQSREKLVEGDVHEHFGVSKREELDAFLASLLPSKEKELADGAAAGTAEAGSAVGIAEAGNAPKTAEAGNAPRTAEAGGAAGTTEAGSAARTTEAGNEAGTTEAGSAARTTQADSAAAGTHKSGAPSPLAPRSPPRPAKILYSKQVQTDEPLLEPAPPSPTPSPSALLSPRVPQRTPTPPSEELGKEYADFVYSRSLVIERVLDEEYDVLTDYTTVPDAQAPDHATTLHHVHTLFDTTMETRAVTALDWSAMHPELLAAAYSHASVPSNNGLEGLVAVWNRHVKERPEFLFAAPTDVTAVLASPFHPNLFLGGAANGQILVWDTRNRRLPVQRTPLSFSAGAGTGHCAPVTSLCMTGSAQAHTLVSASLDGLVCTWSMDMLAMPQESILLTNPMHPRSADVGVATLDVPSRDATQFFVGTDEGNVFHAARYDRAGIAAGLDLAHIYVGHAAPVTRLVCHPAPRGRRAPVDFSDLFLTSSMDWSTALWRMAGPATSTQASKSSYHYPHANARIATSTRTNPLAFRSANAAASPWTPVHPMARFENQQDYVMDVRWHPQHPAVFAQADAGGRLEMYNLNTSLERTVQTAQAPAGLNRLAWEHGTESAPSTRIALGALDGRVHLYEVPETLVRVRGDVEWLEMQHVLKGLG</sequence>
<evidence type="ECO:0000313" key="7">
    <source>
        <dbReference type="Proteomes" id="UP000232875"/>
    </source>
</evidence>
<feature type="region of interest" description="Disordered" evidence="5">
    <location>
        <begin position="176"/>
        <end position="211"/>
    </location>
</feature>
<protein>
    <submittedName>
        <fullName evidence="6">Uncharacterized protein</fullName>
    </submittedName>
</protein>
<dbReference type="Proteomes" id="UP000232875">
    <property type="component" value="Unassembled WGS sequence"/>
</dbReference>
<comment type="subcellular location">
    <subcellularLocation>
        <location evidence="1">Cytoplasm</location>
    </subcellularLocation>
</comment>
<gene>
    <name evidence="6" type="ORF">MVES_002168</name>
</gene>
<dbReference type="SUPFAM" id="SSF50978">
    <property type="entry name" value="WD40 repeat-like"/>
    <property type="match status" value="1"/>
</dbReference>
<dbReference type="InterPro" id="IPR050687">
    <property type="entry name" value="Dynein_IC"/>
</dbReference>
<dbReference type="EMBL" id="KZ454990">
    <property type="protein sequence ID" value="PKI83860.1"/>
    <property type="molecule type" value="Genomic_DNA"/>
</dbReference>
<evidence type="ECO:0000313" key="6">
    <source>
        <dbReference type="EMBL" id="PKI83860.1"/>
    </source>
</evidence>
<dbReference type="SMART" id="SM00320">
    <property type="entry name" value="WD40"/>
    <property type="match status" value="5"/>
</dbReference>
<name>A0A2N1JBC6_9BASI</name>
<dbReference type="InterPro" id="IPR036322">
    <property type="entry name" value="WD40_repeat_dom_sf"/>
</dbReference>
<dbReference type="InterPro" id="IPR001680">
    <property type="entry name" value="WD40_rpt"/>
</dbReference>
<organism evidence="6 7">
    <name type="scientific">Malassezia vespertilionis</name>
    <dbReference type="NCBI Taxonomy" id="2020962"/>
    <lineage>
        <taxon>Eukaryota</taxon>
        <taxon>Fungi</taxon>
        <taxon>Dikarya</taxon>
        <taxon>Basidiomycota</taxon>
        <taxon>Ustilaginomycotina</taxon>
        <taxon>Malasseziomycetes</taxon>
        <taxon>Malasseziales</taxon>
        <taxon>Malasseziaceae</taxon>
        <taxon>Malassezia</taxon>
    </lineage>
</organism>
<dbReference type="STRING" id="2020962.A0A2N1JBC6"/>
<dbReference type="GO" id="GO:0045503">
    <property type="term" value="F:dynein light chain binding"/>
    <property type="evidence" value="ECO:0007669"/>
    <property type="project" value="TreeGrafter"/>
</dbReference>
<evidence type="ECO:0000256" key="3">
    <source>
        <dbReference type="ARBA" id="ARBA00022574"/>
    </source>
</evidence>
<dbReference type="GO" id="GO:0010970">
    <property type="term" value="P:transport along microtubule"/>
    <property type="evidence" value="ECO:0007669"/>
    <property type="project" value="TreeGrafter"/>
</dbReference>
<feature type="compositionally biased region" description="Pro residues" evidence="5">
    <location>
        <begin position="180"/>
        <end position="189"/>
    </location>
</feature>
<keyword evidence="2" id="KW-0963">Cytoplasm</keyword>
<feature type="compositionally biased region" description="Pro residues" evidence="5">
    <location>
        <begin position="154"/>
        <end position="163"/>
    </location>
</feature>
<evidence type="ECO:0000256" key="5">
    <source>
        <dbReference type="SAM" id="MobiDB-lite"/>
    </source>
</evidence>
<evidence type="ECO:0000256" key="4">
    <source>
        <dbReference type="ARBA" id="ARBA00022737"/>
    </source>
</evidence>
<dbReference type="Pfam" id="PF00400">
    <property type="entry name" value="WD40"/>
    <property type="match status" value="1"/>
</dbReference>
<proteinExistence type="predicted"/>
<dbReference type="AlphaFoldDB" id="A0A2N1JBC6"/>
<accession>A0A2N1JBC6</accession>
<feature type="compositionally biased region" description="Low complexity" evidence="5">
    <location>
        <begin position="100"/>
        <end position="144"/>
    </location>
</feature>
<reference evidence="6 7" key="1">
    <citation type="submission" date="2017-10" db="EMBL/GenBank/DDBJ databases">
        <title>A novel species of cold-tolerant Malassezia isolated from bats.</title>
        <authorList>
            <person name="Lorch J.M."/>
            <person name="Palmer J.M."/>
            <person name="Vanderwolf K.J."/>
            <person name="Schmidt K.Z."/>
            <person name="Verant M.L."/>
            <person name="Weller T.J."/>
            <person name="Blehert D.S."/>
        </authorList>
    </citation>
    <scope>NUCLEOTIDE SEQUENCE [LARGE SCALE GENOMIC DNA]</scope>
    <source>
        <strain evidence="6 7">NWHC:44797-103</strain>
    </source>
</reference>
<feature type="region of interest" description="Disordered" evidence="5">
    <location>
        <begin position="87"/>
        <end position="163"/>
    </location>
</feature>
<keyword evidence="7" id="KW-1185">Reference proteome</keyword>
<dbReference type="GO" id="GO:0045504">
    <property type="term" value="F:dynein heavy chain binding"/>
    <property type="evidence" value="ECO:0007669"/>
    <property type="project" value="TreeGrafter"/>
</dbReference>
<dbReference type="Gene3D" id="2.130.10.10">
    <property type="entry name" value="YVTN repeat-like/Quinoprotein amine dehydrogenase"/>
    <property type="match status" value="2"/>
</dbReference>
<dbReference type="PANTHER" id="PTHR12442:SF22">
    <property type="entry name" value="CYTOPLASMIC DYNEIN 1 INTERMEDIATE CHAIN-RELATED"/>
    <property type="match status" value="1"/>
</dbReference>
<keyword evidence="4" id="KW-0677">Repeat</keyword>
<dbReference type="OrthoDB" id="366230at2759"/>
<dbReference type="InterPro" id="IPR015943">
    <property type="entry name" value="WD40/YVTN_repeat-like_dom_sf"/>
</dbReference>
<evidence type="ECO:0000256" key="2">
    <source>
        <dbReference type="ARBA" id="ARBA00022490"/>
    </source>
</evidence>
<dbReference type="PANTHER" id="PTHR12442">
    <property type="entry name" value="DYNEIN INTERMEDIATE CHAIN"/>
    <property type="match status" value="1"/>
</dbReference>
<keyword evidence="3" id="KW-0853">WD repeat</keyword>
<evidence type="ECO:0000256" key="1">
    <source>
        <dbReference type="ARBA" id="ARBA00004496"/>
    </source>
</evidence>